<protein>
    <submittedName>
        <fullName evidence="12">Uncharacterized protein</fullName>
    </submittedName>
</protein>
<dbReference type="PANTHER" id="PTHR15012:SF37">
    <property type="entry name" value="PROTEIN SHROOM1"/>
    <property type="match status" value="1"/>
</dbReference>
<keyword evidence="13" id="KW-1185">Reference proteome</keyword>
<dbReference type="PROSITE" id="PS51306">
    <property type="entry name" value="ASD1"/>
    <property type="match status" value="1"/>
</dbReference>
<gene>
    <name evidence="12" type="ORF">NDU88_005510</name>
</gene>
<evidence type="ECO:0000313" key="12">
    <source>
        <dbReference type="EMBL" id="KAJ1127106.1"/>
    </source>
</evidence>
<feature type="region of interest" description="Disordered" evidence="9">
    <location>
        <begin position="1230"/>
        <end position="1282"/>
    </location>
</feature>
<keyword evidence="5 7" id="KW-0009">Actin-binding</keyword>
<evidence type="ECO:0000256" key="9">
    <source>
        <dbReference type="SAM" id="MobiDB-lite"/>
    </source>
</evidence>
<feature type="region of interest" description="Disordered" evidence="9">
    <location>
        <begin position="691"/>
        <end position="712"/>
    </location>
</feature>
<dbReference type="GO" id="GO:0016324">
    <property type="term" value="C:apical plasma membrane"/>
    <property type="evidence" value="ECO:0007669"/>
    <property type="project" value="TreeGrafter"/>
</dbReference>
<dbReference type="GO" id="GO:0005874">
    <property type="term" value="C:microtubule"/>
    <property type="evidence" value="ECO:0007669"/>
    <property type="project" value="UniProtKB-KW"/>
</dbReference>
<organism evidence="12 13">
    <name type="scientific">Pleurodeles waltl</name>
    <name type="common">Iberian ribbed newt</name>
    <dbReference type="NCBI Taxonomy" id="8319"/>
    <lineage>
        <taxon>Eukaryota</taxon>
        <taxon>Metazoa</taxon>
        <taxon>Chordata</taxon>
        <taxon>Craniata</taxon>
        <taxon>Vertebrata</taxon>
        <taxon>Euteleostomi</taxon>
        <taxon>Amphibia</taxon>
        <taxon>Batrachia</taxon>
        <taxon>Caudata</taxon>
        <taxon>Salamandroidea</taxon>
        <taxon>Salamandridae</taxon>
        <taxon>Pleurodelinae</taxon>
        <taxon>Pleurodeles</taxon>
    </lineage>
</organism>
<feature type="compositionally biased region" description="Polar residues" evidence="9">
    <location>
        <begin position="314"/>
        <end position="327"/>
    </location>
</feature>
<feature type="region of interest" description="Disordered" evidence="9">
    <location>
        <begin position="309"/>
        <end position="345"/>
    </location>
</feature>
<feature type="domain" description="ASD2" evidence="11">
    <location>
        <begin position="1301"/>
        <end position="1577"/>
    </location>
</feature>
<feature type="region of interest" description="Disordered" evidence="9">
    <location>
        <begin position="108"/>
        <end position="185"/>
    </location>
</feature>
<dbReference type="PROSITE" id="PS51307">
    <property type="entry name" value="ASD2"/>
    <property type="match status" value="1"/>
</dbReference>
<evidence type="ECO:0000256" key="3">
    <source>
        <dbReference type="ARBA" id="ARBA00022490"/>
    </source>
</evidence>
<keyword evidence="3" id="KW-0963">Cytoplasm</keyword>
<reference evidence="12" key="1">
    <citation type="journal article" date="2022" name="bioRxiv">
        <title>Sequencing and chromosome-scale assembly of the giantPleurodeles waltlgenome.</title>
        <authorList>
            <person name="Brown T."/>
            <person name="Elewa A."/>
            <person name="Iarovenko S."/>
            <person name="Subramanian E."/>
            <person name="Araus A.J."/>
            <person name="Petzold A."/>
            <person name="Susuki M."/>
            <person name="Suzuki K.-i.T."/>
            <person name="Hayashi T."/>
            <person name="Toyoda A."/>
            <person name="Oliveira C."/>
            <person name="Osipova E."/>
            <person name="Leigh N.D."/>
            <person name="Simon A."/>
            <person name="Yun M.H."/>
        </authorList>
    </citation>
    <scope>NUCLEOTIDE SEQUENCE</scope>
    <source>
        <strain evidence="12">20211129_DDA</strain>
        <tissue evidence="12">Liver</tissue>
    </source>
</reference>
<evidence type="ECO:0000256" key="7">
    <source>
        <dbReference type="PROSITE-ProRule" id="PRU00637"/>
    </source>
</evidence>
<feature type="domain" description="ASD1" evidence="10">
    <location>
        <begin position="620"/>
        <end position="724"/>
    </location>
</feature>
<sequence length="1578" mass="175966">MASIEKEFERWNLHETGGIAKLLHPMGSNYTSRLSPVKSISSIDHLLQFPSKADSAYSSFSDYCLPPTQISYMDSEYVRAIYSPTIMNSDLNDLYPLKPVDINRLNSSENSNKVSVGGQCESSPLLDSLQKCTSPRPPPLPPLPNPPNPPARLDSYRTLRTFDKPKDSGILLNQRESKSIRGNSAHSYVSTFSTKGRCFQDSWNSQQKNQSLLDKAEERDLSDDSGTKDKRSACTKQSSLILQESLQTSSVAKTDKPLCSQNTVSNYYALGPSNSKALHPAHSNHNVNDLPESKQYFYLSNVHKQTFRGVHQPGTASDSTGQDSQFPMNRPDALPKNNSKQDENVPLSITSLKYANRLSQRESMSDRACGLAYDSHLQSKGTDVDVPYCTFPEGTSKDRQEVPPNPASKPYHPSHFTSVDATEATAYHHEETEICGKRFFNKSNQIFYCGPKSEPALLTSSAYQCENQSNEGGGKLHLKTDREITSESIIHKAQLDSQLLKTHPLSDLTREKITKEKTPMLYHLASGRHAQMAEILSLQKQTPPHEILEKKPKTMSQSTYVCTTEGTDTHVESKPTQNMKDHKKEFTEGDTACHHGNEKMPLSPTTSMDDSFMNDYREKLKTAQKKVLRETSFKRRDLQMSLPIRLKVSTPKRPSIEHFKSLSLTNASDDAVFTPLNGALGSSDSIKNEETKKPLVSRIGGRKRQTKEEKKLYHSEPEKLDQLGVLQDPRPLKKGDSTGMVSYERAEASLATSRKLASENRERACSASNLSKNELKQIQQTALIQYIERKTAQKSTSIQQIPLHKPTQRLSPGRRHSEWSSYPSSNQTILLCEDSLHPSAPGRSSESSFLPASSYDVLEYRTERLASEVTPPKAQLLVRESEPSNTGLSPSAGHIAHLEELSSIKGRERIKSAPPTQISPRSSAFTVFAHNSEMNTEVGSLAASEEGIDQFFTGKQSVCSNRGRGKSMEEIGTSETVQISVLSLSTDQLHRTQDQGMSPLFCPPKAKPSTAENFQTNLEHSTEKRYEFLPRKTTSEDTVGLCSLNLRNSAFQKYSRTIQPSGTILNANTSPPHVPSPVCMPQASALDPGTPAQTLPIISPVEEDDVFLKDSSPSKDIPIGTPPRLHTHVAELCSKSQEYSPLSPNQLSCLITTVDDVTAVMHTSSTPVSEENDVNREVQPEVPPEIHTDQTAVSAKDMDTKTTTMVSEEENCDNPVSSVLKVDETVAGSQHVGTTDTVNSQDREACSQSLPSLQSGPHQNGINSDSEVKVSESTDHDPADGEKIVAISPVKAKSPEDQRCEVLAQEIIAKDQSLVDILDPNPLRKTAVDLMEGLFPVDMSLLDQSRREKNNKNKNCFQKSNDEEKAEGPMETSPKPVTHIMRYQVQTTEGESWKEPDDITNKKVELVSNIQAKLQRLRKDHELLLADVEENSGHGTELEALVKEVCKPNEYDRYMMFIGDLEKVVNLLLCLSMRLARVENALSKVNERTDTEERQSLNERYNLLSRQREDAKDLKENLDRREKVVSGILAKYLSEQQLQDYQLFVKLKTCLLVEQKDLDEKIRFHEEQLERLQDSIPA</sequence>
<dbReference type="EMBL" id="JANPWB010000011">
    <property type="protein sequence ID" value="KAJ1127106.1"/>
    <property type="molecule type" value="Genomic_DNA"/>
</dbReference>
<dbReference type="InterPro" id="IPR014799">
    <property type="entry name" value="ASD2_dom"/>
</dbReference>
<dbReference type="Proteomes" id="UP001066276">
    <property type="component" value="Chromosome 7"/>
</dbReference>
<comment type="subcellular location">
    <subcellularLocation>
        <location evidence="1">Cytoplasm</location>
        <location evidence="1">Cytoskeleton</location>
    </subcellularLocation>
</comment>
<dbReference type="Gene3D" id="6.10.250.3120">
    <property type="match status" value="1"/>
</dbReference>
<comment type="similarity">
    <text evidence="2">Belongs to the shroom family.</text>
</comment>
<dbReference type="GO" id="GO:0005912">
    <property type="term" value="C:adherens junction"/>
    <property type="evidence" value="ECO:0007669"/>
    <property type="project" value="TreeGrafter"/>
</dbReference>
<comment type="caution">
    <text evidence="12">The sequence shown here is derived from an EMBL/GenBank/DDBJ whole genome shotgun (WGS) entry which is preliminary data.</text>
</comment>
<dbReference type="InterPro" id="IPR014800">
    <property type="entry name" value="ASD1_dom"/>
</dbReference>
<evidence type="ECO:0000256" key="8">
    <source>
        <dbReference type="SAM" id="Coils"/>
    </source>
</evidence>
<feature type="region of interest" description="Disordered" evidence="9">
    <location>
        <begin position="393"/>
        <end position="414"/>
    </location>
</feature>
<keyword evidence="4" id="KW-0493">Microtubule</keyword>
<dbReference type="InterPro" id="IPR027685">
    <property type="entry name" value="Shroom_fam"/>
</dbReference>
<dbReference type="GO" id="GO:0030864">
    <property type="term" value="C:cortical actin cytoskeleton"/>
    <property type="evidence" value="ECO:0007669"/>
    <property type="project" value="TreeGrafter"/>
</dbReference>
<feature type="coiled-coil region" evidence="8">
    <location>
        <begin position="1475"/>
        <end position="1524"/>
    </location>
</feature>
<feature type="region of interest" description="Disordered" evidence="9">
    <location>
        <begin position="1345"/>
        <end position="1375"/>
    </location>
</feature>
<dbReference type="Pfam" id="PF08687">
    <property type="entry name" value="ASD2"/>
    <property type="match status" value="1"/>
</dbReference>
<evidence type="ECO:0000256" key="2">
    <source>
        <dbReference type="ARBA" id="ARBA00006469"/>
    </source>
</evidence>
<evidence type="ECO:0000256" key="5">
    <source>
        <dbReference type="ARBA" id="ARBA00023203"/>
    </source>
</evidence>
<feature type="compositionally biased region" description="Polar residues" evidence="9">
    <location>
        <begin position="1230"/>
        <end position="1265"/>
    </location>
</feature>
<dbReference type="GO" id="GO:0051015">
    <property type="term" value="F:actin filament binding"/>
    <property type="evidence" value="ECO:0007669"/>
    <property type="project" value="InterPro"/>
</dbReference>
<evidence type="ECO:0000256" key="1">
    <source>
        <dbReference type="ARBA" id="ARBA00004245"/>
    </source>
</evidence>
<dbReference type="GO" id="GO:0007015">
    <property type="term" value="P:actin filament organization"/>
    <property type="evidence" value="ECO:0007669"/>
    <property type="project" value="TreeGrafter"/>
</dbReference>
<feature type="compositionally biased region" description="Pro residues" evidence="9">
    <location>
        <begin position="135"/>
        <end position="150"/>
    </location>
</feature>
<evidence type="ECO:0000256" key="4">
    <source>
        <dbReference type="ARBA" id="ARBA00022701"/>
    </source>
</evidence>
<name>A0AAV7PIC1_PLEWA</name>
<dbReference type="GO" id="GO:0043296">
    <property type="term" value="C:apical junction complex"/>
    <property type="evidence" value="ECO:0007669"/>
    <property type="project" value="TreeGrafter"/>
</dbReference>
<keyword evidence="8" id="KW-0175">Coiled coil</keyword>
<evidence type="ECO:0000313" key="13">
    <source>
        <dbReference type="Proteomes" id="UP001066276"/>
    </source>
</evidence>
<dbReference type="Pfam" id="PF08688">
    <property type="entry name" value="ASD1"/>
    <property type="match status" value="1"/>
</dbReference>
<keyword evidence="6" id="KW-0206">Cytoskeleton</keyword>
<dbReference type="PANTHER" id="PTHR15012">
    <property type="entry name" value="APICAL PROTEIN/SHROOM-RELATED"/>
    <property type="match status" value="1"/>
</dbReference>
<feature type="compositionally biased region" description="Basic and acidic residues" evidence="9">
    <location>
        <begin position="1266"/>
        <end position="1282"/>
    </location>
</feature>
<evidence type="ECO:0000256" key="6">
    <source>
        <dbReference type="ARBA" id="ARBA00023212"/>
    </source>
</evidence>
<accession>A0AAV7PIC1</accession>
<feature type="region of interest" description="Disordered" evidence="9">
    <location>
        <begin position="209"/>
        <end position="237"/>
    </location>
</feature>
<evidence type="ECO:0000259" key="10">
    <source>
        <dbReference type="PROSITE" id="PS51306"/>
    </source>
</evidence>
<feature type="compositionally biased region" description="Basic and acidic residues" evidence="9">
    <location>
        <begin position="154"/>
        <end position="167"/>
    </location>
</feature>
<evidence type="ECO:0000259" key="11">
    <source>
        <dbReference type="PROSITE" id="PS51307"/>
    </source>
</evidence>
<proteinExistence type="inferred from homology"/>